<dbReference type="OMA" id="WIQWAEM"/>
<keyword evidence="6" id="KW-0735">Signal-anchor</keyword>
<dbReference type="KEGG" id="spar:SPRG_08196"/>
<dbReference type="GO" id="GO:0000026">
    <property type="term" value="F:alpha-1,2-mannosyltransferase activity"/>
    <property type="evidence" value="ECO:0007669"/>
    <property type="project" value="TreeGrafter"/>
</dbReference>
<evidence type="ECO:0000256" key="1">
    <source>
        <dbReference type="ARBA" id="ARBA00004394"/>
    </source>
</evidence>
<reference evidence="12 13" key="1">
    <citation type="journal article" date="2013" name="PLoS Genet.">
        <title>Distinctive expansion of potential virulence genes in the genome of the oomycete fish pathogen Saprolegnia parasitica.</title>
        <authorList>
            <person name="Jiang R.H."/>
            <person name="de Bruijn I."/>
            <person name="Haas B.J."/>
            <person name="Belmonte R."/>
            <person name="Lobach L."/>
            <person name="Christie J."/>
            <person name="van den Ackerveken G."/>
            <person name="Bottin A."/>
            <person name="Bulone V."/>
            <person name="Diaz-Moreno S.M."/>
            <person name="Dumas B."/>
            <person name="Fan L."/>
            <person name="Gaulin E."/>
            <person name="Govers F."/>
            <person name="Grenville-Briggs L.J."/>
            <person name="Horner N.R."/>
            <person name="Levin J.Z."/>
            <person name="Mammella M."/>
            <person name="Meijer H.J."/>
            <person name="Morris P."/>
            <person name="Nusbaum C."/>
            <person name="Oome S."/>
            <person name="Phillips A.J."/>
            <person name="van Rooyen D."/>
            <person name="Rzeszutek E."/>
            <person name="Saraiva M."/>
            <person name="Secombes C.J."/>
            <person name="Seidl M.F."/>
            <person name="Snel B."/>
            <person name="Stassen J.H."/>
            <person name="Sykes S."/>
            <person name="Tripathy S."/>
            <person name="van den Berg H."/>
            <person name="Vega-Arreguin J.C."/>
            <person name="Wawra S."/>
            <person name="Young S.K."/>
            <person name="Zeng Q."/>
            <person name="Dieguez-Uribeondo J."/>
            <person name="Russ C."/>
            <person name="Tyler B.M."/>
            <person name="van West P."/>
        </authorList>
    </citation>
    <scope>NUCLEOTIDE SEQUENCE [LARGE SCALE GENOMIC DNA]</scope>
    <source>
        <strain evidence="12 13">CBS 223.65</strain>
    </source>
</reference>
<dbReference type="OrthoDB" id="430354at2759"/>
<evidence type="ECO:0000256" key="9">
    <source>
        <dbReference type="ARBA" id="ARBA00023136"/>
    </source>
</evidence>
<evidence type="ECO:0000256" key="11">
    <source>
        <dbReference type="SAM" id="Phobius"/>
    </source>
</evidence>
<dbReference type="PANTHER" id="PTHR31646">
    <property type="entry name" value="ALPHA-1,2-MANNOSYLTRANSFERASE MNN2"/>
    <property type="match status" value="1"/>
</dbReference>
<evidence type="ECO:0000313" key="13">
    <source>
        <dbReference type="Proteomes" id="UP000030745"/>
    </source>
</evidence>
<dbReference type="InterPro" id="IPR029044">
    <property type="entry name" value="Nucleotide-diphossugar_trans"/>
</dbReference>
<proteinExistence type="inferred from homology"/>
<keyword evidence="7 11" id="KW-1133">Transmembrane helix</keyword>
<evidence type="ECO:0000313" key="12">
    <source>
        <dbReference type="EMBL" id="KDO26393.1"/>
    </source>
</evidence>
<dbReference type="Proteomes" id="UP000030745">
    <property type="component" value="Unassembled WGS sequence"/>
</dbReference>
<dbReference type="VEuPathDB" id="FungiDB:SPRG_08196"/>
<sequence length="487" mass="55464">MRRSVGALLVALHVWVCCMLYVFYSMYMTPESMPSAPALRPVWAIDDFECIGWQSSGSCGDERDQRNACTEDLKLPAMGACLVGNRSSSAALTAMRSTCTSTKHYVQYSCRDARAFMDFGPLSERYVHTPTASIFTQPWYALEGERGIVMVIHHASLVSAFANIRSLRALGCTLPIELWYRDDETAPTDPILTHLLAHDPLLSLRRIQDPRATGFYTKPYALFYSAFQHVLLLDTDNFAVADPTYLFELPAYKVHGTVFWPDFWQPTNTIFNVHNESLLWELLDLPPVEMFEQESGQVLVDRRRHERALHMLMFYAIERPPLLERLRLVWGDKDLYRLAWLKTTSSFRMVARPPGALGVHHPQYPRFCGLSMVQYDDSGREVFFHRNTRKLSRDPVANARYQWTHLQAFRPTGRPTRDYRPASWDGTEQYGESACFGVELYMHAKLEDGSPAYDVVAIKGTSFAHVEATLLGYARIALELAAPATHA</sequence>
<protein>
    <submittedName>
        <fullName evidence="12">Uncharacterized protein</fullName>
    </submittedName>
</protein>
<evidence type="ECO:0000256" key="7">
    <source>
        <dbReference type="ARBA" id="ARBA00022989"/>
    </source>
</evidence>
<evidence type="ECO:0000256" key="8">
    <source>
        <dbReference type="ARBA" id="ARBA00023034"/>
    </source>
</evidence>
<name>A0A067C7A8_SAPPC</name>
<gene>
    <name evidence="12" type="ORF">SPRG_08196</name>
</gene>
<evidence type="ECO:0000256" key="5">
    <source>
        <dbReference type="ARBA" id="ARBA00022692"/>
    </source>
</evidence>
<dbReference type="SUPFAM" id="SSF53448">
    <property type="entry name" value="Nucleotide-diphospho-sugar transferases"/>
    <property type="match status" value="1"/>
</dbReference>
<comment type="similarity">
    <text evidence="3">Belongs to the MNN1/MNT family.</text>
</comment>
<dbReference type="GO" id="GO:0000139">
    <property type="term" value="C:Golgi membrane"/>
    <property type="evidence" value="ECO:0007669"/>
    <property type="project" value="UniProtKB-SubCell"/>
</dbReference>
<comment type="subcellular location">
    <subcellularLocation>
        <location evidence="10">Endomembrane system</location>
        <topology evidence="10">Single-pass membrane protein</topology>
    </subcellularLocation>
    <subcellularLocation>
        <location evidence="1">Golgi apparatus membrane</location>
    </subcellularLocation>
    <subcellularLocation>
        <location evidence="2">Membrane</location>
        <topology evidence="2">Single-pass type II membrane protein</topology>
    </subcellularLocation>
</comment>
<feature type="transmembrane region" description="Helical" evidence="11">
    <location>
        <begin position="7"/>
        <end position="27"/>
    </location>
</feature>
<dbReference type="AlphaFoldDB" id="A0A067C7A8"/>
<accession>A0A067C7A8</accession>
<keyword evidence="13" id="KW-1185">Reference proteome</keyword>
<evidence type="ECO:0000256" key="4">
    <source>
        <dbReference type="ARBA" id="ARBA00022679"/>
    </source>
</evidence>
<dbReference type="EMBL" id="KK583224">
    <property type="protein sequence ID" value="KDO26393.1"/>
    <property type="molecule type" value="Genomic_DNA"/>
</dbReference>
<evidence type="ECO:0000256" key="3">
    <source>
        <dbReference type="ARBA" id="ARBA00009105"/>
    </source>
</evidence>
<dbReference type="Pfam" id="PF11051">
    <property type="entry name" value="Mannosyl_trans3"/>
    <property type="match status" value="1"/>
</dbReference>
<dbReference type="GO" id="GO:0046354">
    <property type="term" value="P:mannan biosynthetic process"/>
    <property type="evidence" value="ECO:0007669"/>
    <property type="project" value="TreeGrafter"/>
</dbReference>
<keyword evidence="5 11" id="KW-0812">Transmembrane</keyword>
<evidence type="ECO:0000256" key="10">
    <source>
        <dbReference type="ARBA" id="ARBA00037847"/>
    </source>
</evidence>
<dbReference type="RefSeq" id="XP_012202831.1">
    <property type="nucleotide sequence ID" value="XM_012347441.1"/>
</dbReference>
<keyword evidence="4" id="KW-0808">Transferase</keyword>
<evidence type="ECO:0000256" key="6">
    <source>
        <dbReference type="ARBA" id="ARBA00022968"/>
    </source>
</evidence>
<dbReference type="STRING" id="695850.A0A067C7A8"/>
<organism evidence="12 13">
    <name type="scientific">Saprolegnia parasitica (strain CBS 223.65)</name>
    <dbReference type="NCBI Taxonomy" id="695850"/>
    <lineage>
        <taxon>Eukaryota</taxon>
        <taxon>Sar</taxon>
        <taxon>Stramenopiles</taxon>
        <taxon>Oomycota</taxon>
        <taxon>Saprolegniomycetes</taxon>
        <taxon>Saprolegniales</taxon>
        <taxon>Saprolegniaceae</taxon>
        <taxon>Saprolegnia</taxon>
    </lineage>
</organism>
<dbReference type="InterPro" id="IPR022751">
    <property type="entry name" value="Alpha_mannosyltransferase"/>
</dbReference>
<dbReference type="PANTHER" id="PTHR31646:SF1">
    <property type="entry name" value="ALPHA-1,2-MANNOSYLTRANSFERASE MNN2"/>
    <property type="match status" value="1"/>
</dbReference>
<evidence type="ECO:0000256" key="2">
    <source>
        <dbReference type="ARBA" id="ARBA00004606"/>
    </source>
</evidence>
<keyword evidence="9 11" id="KW-0472">Membrane</keyword>
<keyword evidence="8" id="KW-0333">Golgi apparatus</keyword>
<dbReference type="GeneID" id="24130429"/>